<evidence type="ECO:0000313" key="5">
    <source>
        <dbReference type="EMBL" id="RSH84825.1"/>
    </source>
</evidence>
<feature type="region of interest" description="Disordered" evidence="3">
    <location>
        <begin position="1"/>
        <end position="108"/>
    </location>
</feature>
<comment type="caution">
    <text evidence="5">The sequence shown here is derived from an EMBL/GenBank/DDBJ whole genome shotgun (WGS) entry which is preliminary data.</text>
</comment>
<dbReference type="SUPFAM" id="SSF56574">
    <property type="entry name" value="Serpins"/>
    <property type="match status" value="1"/>
</dbReference>
<evidence type="ECO:0000259" key="4">
    <source>
        <dbReference type="SMART" id="SM00093"/>
    </source>
</evidence>
<dbReference type="PANTHER" id="PTHR11461:SF211">
    <property type="entry name" value="GH10112P-RELATED"/>
    <property type="match status" value="1"/>
</dbReference>
<feature type="compositionally biased region" description="Pro residues" evidence="3">
    <location>
        <begin position="34"/>
        <end position="59"/>
    </location>
</feature>
<sequence>MPKPILATHSQPIDWHSVNPAPSPFPRPAGASPKQPPETAPPSQPPPPYESLGQSPPPFKGFAAAVNPDAGPSSVSHPPPDFRSLCTAIRGPGWTPSTAQQIPQTQPPPPIFQFATSQTPSLWPYAQPDSVDIFGPTTSCLMPTVASVDPRVALMLPRVSQALFKLGIALVLRRRQATQAICVSPFSVGYALALLVGGADDTVFAAYTTQLGADMATRDTFAHTFKALKAIVDASGRLASGNSVVATKGVPLNPSFRAHVELLEAGIDQEHGEPSGVEKAVDDFIASVAPSAGRPLQGTKDVPGGDVSQSTHALSPLVPVLYIVNVLSFKVQWADAWEWRHTKSHYRFQTGASSTRTVDMMMKWEKEVDTFDTDDYTAVRLHFKDGFDFIAWKPKPGSARDVESTLGAIARDGVPQNGQWTHEKLQQLGLPKADIKYKALIQNDVAALGFQRDRMPYVWDAPYVPGAIVHQTTLKWDEEGAEGTAVTIVATFGAAPGPPPALRTIVFDEPFVYAIVNRHASANLPIMTGVFT</sequence>
<gene>
    <name evidence="5" type="ORF">EHS24_006353</name>
</gene>
<feature type="domain" description="Serpin" evidence="4">
    <location>
        <begin position="164"/>
        <end position="525"/>
    </location>
</feature>
<name>A0A427Y1F3_9TREE</name>
<dbReference type="STRING" id="105984.A0A427Y1F3"/>
<dbReference type="EMBL" id="RSCE01000003">
    <property type="protein sequence ID" value="RSH84825.1"/>
    <property type="molecule type" value="Genomic_DNA"/>
</dbReference>
<dbReference type="OrthoDB" id="1063785at2759"/>
<evidence type="ECO:0000256" key="1">
    <source>
        <dbReference type="ARBA" id="ARBA00009500"/>
    </source>
</evidence>
<dbReference type="InterPro" id="IPR042178">
    <property type="entry name" value="Serpin_sf_1"/>
</dbReference>
<dbReference type="InterPro" id="IPR000215">
    <property type="entry name" value="Serpin_fam"/>
</dbReference>
<dbReference type="InterPro" id="IPR042185">
    <property type="entry name" value="Serpin_sf_2"/>
</dbReference>
<dbReference type="SMART" id="SM00093">
    <property type="entry name" value="SERPIN"/>
    <property type="match status" value="1"/>
</dbReference>
<dbReference type="InterPro" id="IPR023796">
    <property type="entry name" value="Serpin_dom"/>
</dbReference>
<dbReference type="Gene3D" id="3.30.497.10">
    <property type="entry name" value="Antithrombin, subunit I, domain 2"/>
    <property type="match status" value="1"/>
</dbReference>
<protein>
    <recommendedName>
        <fullName evidence="4">Serpin domain-containing protein</fullName>
    </recommendedName>
</protein>
<evidence type="ECO:0000313" key="6">
    <source>
        <dbReference type="Proteomes" id="UP000279236"/>
    </source>
</evidence>
<evidence type="ECO:0000256" key="3">
    <source>
        <dbReference type="SAM" id="MobiDB-lite"/>
    </source>
</evidence>
<proteinExistence type="inferred from homology"/>
<dbReference type="Proteomes" id="UP000279236">
    <property type="component" value="Unassembled WGS sequence"/>
</dbReference>
<dbReference type="Pfam" id="PF00079">
    <property type="entry name" value="Serpin"/>
    <property type="match status" value="2"/>
</dbReference>
<organism evidence="5 6">
    <name type="scientific">Apiotrichum porosum</name>
    <dbReference type="NCBI Taxonomy" id="105984"/>
    <lineage>
        <taxon>Eukaryota</taxon>
        <taxon>Fungi</taxon>
        <taxon>Dikarya</taxon>
        <taxon>Basidiomycota</taxon>
        <taxon>Agaricomycotina</taxon>
        <taxon>Tremellomycetes</taxon>
        <taxon>Trichosporonales</taxon>
        <taxon>Trichosporonaceae</taxon>
        <taxon>Apiotrichum</taxon>
    </lineage>
</organism>
<keyword evidence="6" id="KW-1185">Reference proteome</keyword>
<dbReference type="GO" id="GO:0005615">
    <property type="term" value="C:extracellular space"/>
    <property type="evidence" value="ECO:0007669"/>
    <property type="project" value="InterPro"/>
</dbReference>
<dbReference type="PANTHER" id="PTHR11461">
    <property type="entry name" value="SERINE PROTEASE INHIBITOR, SERPIN"/>
    <property type="match status" value="1"/>
</dbReference>
<evidence type="ECO:0000256" key="2">
    <source>
        <dbReference type="RuleBase" id="RU000411"/>
    </source>
</evidence>
<dbReference type="GO" id="GO:0004867">
    <property type="term" value="F:serine-type endopeptidase inhibitor activity"/>
    <property type="evidence" value="ECO:0007669"/>
    <property type="project" value="InterPro"/>
</dbReference>
<dbReference type="Gene3D" id="2.30.39.10">
    <property type="entry name" value="Alpha-1-antitrypsin, domain 1"/>
    <property type="match status" value="1"/>
</dbReference>
<accession>A0A427Y1F3</accession>
<comment type="similarity">
    <text evidence="1 2">Belongs to the serpin family.</text>
</comment>
<dbReference type="InterPro" id="IPR036186">
    <property type="entry name" value="Serpin_sf"/>
</dbReference>
<dbReference type="GeneID" id="39590896"/>
<dbReference type="RefSeq" id="XP_028478273.1">
    <property type="nucleotide sequence ID" value="XM_028621821.1"/>
</dbReference>
<reference evidence="5 6" key="1">
    <citation type="submission" date="2018-11" db="EMBL/GenBank/DDBJ databases">
        <title>Genome sequence of Apiotrichum porosum DSM 27194.</title>
        <authorList>
            <person name="Aliyu H."/>
            <person name="Gorte O."/>
            <person name="Ochsenreither K."/>
        </authorList>
    </citation>
    <scope>NUCLEOTIDE SEQUENCE [LARGE SCALE GENOMIC DNA]</scope>
    <source>
        <strain evidence="5 6">DSM 27194</strain>
    </source>
</reference>
<dbReference type="AlphaFoldDB" id="A0A427Y1F3"/>